<evidence type="ECO:0000256" key="2">
    <source>
        <dbReference type="ARBA" id="ARBA00006674"/>
    </source>
</evidence>
<feature type="domain" description="Nrap protein" evidence="7">
    <location>
        <begin position="240"/>
        <end position="383"/>
    </location>
</feature>
<dbReference type="InterPro" id="IPR035371">
    <property type="entry name" value="Nrap_D6"/>
</dbReference>
<dbReference type="Pfam" id="PF03813">
    <property type="entry name" value="Nrap"/>
    <property type="match status" value="1"/>
</dbReference>
<evidence type="ECO:0000259" key="10">
    <source>
        <dbReference type="Pfam" id="PF17406"/>
    </source>
</evidence>
<keyword evidence="4 5" id="KW-0539">Nucleus</keyword>
<dbReference type="Pfam" id="PF17403">
    <property type="entry name" value="Nrap_D2"/>
    <property type="match status" value="1"/>
</dbReference>
<dbReference type="InterPro" id="IPR035082">
    <property type="entry name" value="Nrap_D1"/>
</dbReference>
<dbReference type="Gene3D" id="1.10.1410.10">
    <property type="match status" value="1"/>
</dbReference>
<feature type="domain" description="Nrap protein" evidence="11">
    <location>
        <begin position="911"/>
        <end position="1024"/>
    </location>
</feature>
<protein>
    <submittedName>
        <fullName evidence="12">RNA metabolism protein</fullName>
    </submittedName>
</protein>
<keyword evidence="3 5" id="KW-0694">RNA-binding</keyword>
<feature type="domain" description="Nrap protein" evidence="9">
    <location>
        <begin position="564"/>
        <end position="741"/>
    </location>
</feature>
<evidence type="ECO:0000313" key="13">
    <source>
        <dbReference type="Proteomes" id="UP001454036"/>
    </source>
</evidence>
<dbReference type="GO" id="GO:0006364">
    <property type="term" value="P:rRNA processing"/>
    <property type="evidence" value="ECO:0007669"/>
    <property type="project" value="TreeGrafter"/>
</dbReference>
<dbReference type="InterPro" id="IPR035368">
    <property type="entry name" value="Nrap_D3"/>
</dbReference>
<dbReference type="PANTHER" id="PTHR17972:SF0">
    <property type="entry name" value="NUCLEOLAR PROTEIN 6"/>
    <property type="match status" value="1"/>
</dbReference>
<feature type="domain" description="Nrap protein" evidence="8">
    <location>
        <begin position="388"/>
        <end position="541"/>
    </location>
</feature>
<dbReference type="Proteomes" id="UP001454036">
    <property type="component" value="Unassembled WGS sequence"/>
</dbReference>
<dbReference type="GO" id="GO:0003723">
    <property type="term" value="F:RNA binding"/>
    <property type="evidence" value="ECO:0007669"/>
    <property type="project" value="UniProtKB-KW"/>
</dbReference>
<dbReference type="InterPro" id="IPR035370">
    <property type="entry name" value="Nrap_D5"/>
</dbReference>
<dbReference type="EMBL" id="BAABME010010402">
    <property type="protein sequence ID" value="GAA0178293.1"/>
    <property type="molecule type" value="Genomic_DNA"/>
</dbReference>
<feature type="domain" description="Nrap protein" evidence="10">
    <location>
        <begin position="745"/>
        <end position="898"/>
    </location>
</feature>
<evidence type="ECO:0000256" key="5">
    <source>
        <dbReference type="RuleBase" id="RU364032"/>
    </source>
</evidence>
<accession>A0AAV3RKJ4</accession>
<dbReference type="GO" id="GO:0034456">
    <property type="term" value="C:UTP-C complex"/>
    <property type="evidence" value="ECO:0007669"/>
    <property type="project" value="TreeGrafter"/>
</dbReference>
<dbReference type="AlphaFoldDB" id="A0AAV3RKJ4"/>
<dbReference type="GO" id="GO:0032545">
    <property type="term" value="C:CURI complex"/>
    <property type="evidence" value="ECO:0007669"/>
    <property type="project" value="TreeGrafter"/>
</dbReference>
<dbReference type="Pfam" id="PF17407">
    <property type="entry name" value="Nrap_D6"/>
    <property type="match status" value="1"/>
</dbReference>
<comment type="subcellular location">
    <subcellularLocation>
        <location evidence="1 5">Nucleus</location>
        <location evidence="1 5">Nucleolus</location>
    </subcellularLocation>
</comment>
<evidence type="ECO:0000256" key="4">
    <source>
        <dbReference type="ARBA" id="ARBA00023242"/>
    </source>
</evidence>
<comment type="caution">
    <text evidence="12">The sequence shown here is derived from an EMBL/GenBank/DDBJ whole genome shotgun (WGS) entry which is preliminary data.</text>
</comment>
<reference evidence="12 13" key="1">
    <citation type="submission" date="2024-01" db="EMBL/GenBank/DDBJ databases">
        <title>The complete chloroplast genome sequence of Lithospermum erythrorhizon: insights into the phylogenetic relationship among Boraginaceae species and the maternal lineages of purple gromwells.</title>
        <authorList>
            <person name="Okada T."/>
            <person name="Watanabe K."/>
        </authorList>
    </citation>
    <scope>NUCLEOTIDE SEQUENCE [LARGE SCALE GENOMIC DNA]</scope>
</reference>
<organism evidence="12 13">
    <name type="scientific">Lithospermum erythrorhizon</name>
    <name type="common">Purple gromwell</name>
    <name type="synonym">Lithospermum officinale var. erythrorhizon</name>
    <dbReference type="NCBI Taxonomy" id="34254"/>
    <lineage>
        <taxon>Eukaryota</taxon>
        <taxon>Viridiplantae</taxon>
        <taxon>Streptophyta</taxon>
        <taxon>Embryophyta</taxon>
        <taxon>Tracheophyta</taxon>
        <taxon>Spermatophyta</taxon>
        <taxon>Magnoliopsida</taxon>
        <taxon>eudicotyledons</taxon>
        <taxon>Gunneridae</taxon>
        <taxon>Pentapetalae</taxon>
        <taxon>asterids</taxon>
        <taxon>lamiids</taxon>
        <taxon>Boraginales</taxon>
        <taxon>Boraginaceae</taxon>
        <taxon>Boraginoideae</taxon>
        <taxon>Lithospermeae</taxon>
        <taxon>Lithospermum</taxon>
    </lineage>
</organism>
<name>A0AAV3RKJ4_LITER</name>
<evidence type="ECO:0000313" key="12">
    <source>
        <dbReference type="EMBL" id="GAA0178293.1"/>
    </source>
</evidence>
<evidence type="ECO:0000256" key="1">
    <source>
        <dbReference type="ARBA" id="ARBA00004604"/>
    </source>
</evidence>
<evidence type="ECO:0000259" key="9">
    <source>
        <dbReference type="Pfam" id="PF17405"/>
    </source>
</evidence>
<comment type="similarity">
    <text evidence="2 5">Belongs to the NRAP family.</text>
</comment>
<dbReference type="Pfam" id="PF17404">
    <property type="entry name" value="Nrap_D3"/>
    <property type="match status" value="1"/>
</dbReference>
<dbReference type="PANTHER" id="PTHR17972">
    <property type="entry name" value="NUCLEOLAR RNA-ASSOCIATED PROTEIN"/>
    <property type="match status" value="1"/>
</dbReference>
<dbReference type="GO" id="GO:0006409">
    <property type="term" value="P:tRNA export from nucleus"/>
    <property type="evidence" value="ECO:0007669"/>
    <property type="project" value="TreeGrafter"/>
</dbReference>
<dbReference type="GO" id="GO:0032040">
    <property type="term" value="C:small-subunit processome"/>
    <property type="evidence" value="ECO:0007669"/>
    <property type="project" value="TreeGrafter"/>
</dbReference>
<proteinExistence type="inferred from homology"/>
<evidence type="ECO:0000256" key="3">
    <source>
        <dbReference type="ARBA" id="ARBA00022884"/>
    </source>
</evidence>
<gene>
    <name evidence="12" type="ORF">LIER_29819</name>
</gene>
<dbReference type="Pfam" id="PF17406">
    <property type="entry name" value="Nrap_D5"/>
    <property type="match status" value="1"/>
</dbReference>
<evidence type="ECO:0000259" key="8">
    <source>
        <dbReference type="Pfam" id="PF17404"/>
    </source>
</evidence>
<evidence type="ECO:0000259" key="6">
    <source>
        <dbReference type="Pfam" id="PF03813"/>
    </source>
</evidence>
<dbReference type="Pfam" id="PF17405">
    <property type="entry name" value="Nrap_D4"/>
    <property type="match status" value="1"/>
</dbReference>
<dbReference type="InterPro" id="IPR035367">
    <property type="entry name" value="Nrap_D2"/>
</dbReference>
<evidence type="ECO:0000259" key="11">
    <source>
        <dbReference type="Pfam" id="PF17407"/>
    </source>
</evidence>
<evidence type="ECO:0000259" key="7">
    <source>
        <dbReference type="Pfam" id="PF17403"/>
    </source>
</evidence>
<keyword evidence="13" id="KW-1185">Reference proteome</keyword>
<dbReference type="InterPro" id="IPR005554">
    <property type="entry name" value="NOL6/Upt22"/>
</dbReference>
<sequence length="1058" mass="120674">MASAAELYVDSMNMKVNELLKEVRIDYSSANTTIVNDFVTEIKQIIHTIPQDFQVTADVAPGFVADIRADKVDFKFKRPKMIEIGGSYAIQCVVKPDVNVDLFIRLPKECFHEKDFLNYRYHAKRFLYLCIIKKYLKRSSMIQDITWSTFQNETRKPVLVVHPVLRLSNKTKFVIRIIPTAASLFSPAKLKMGKNNVRALSQDGVSQPTPKYNSSILEDMFLEDNAEIVKKAFLGWKEIGEALMLLKVWARQRCSIYTHDCMNGFLISVLLTYLAAKSGKNQINNSMNTMQIFRMTLDFIANSKIWDSGLVFPGQVKNHILDKDRRTYFQMFPVVFCDPSTHNNFACRMSKNGFLELREEAALALSCISTYKDGVFDEIFMKKVDFPAKYDYCTRLNLKGNSEVTGSGFCLDDECWRSYEQKVLSLMDQAFTGRAKFVRVLWRNASSSCSLEDGLSMLDGEELLIGISISSVEEAFKQAVVGPSPEEKVKALEFRKFWGDKATLRWFRDSKIAEVAVWEHEDWERHLIVKEIIEHVLSLHLTLPKENIKCFVDQLDFSLLHGSKDPITYSRSLLKAFDDLSKHLRLLSDLPLKISSVQPLDSAFRLTSVYPPEPHPLAYENDKDVKLHNHISTCIQPLEVMIQLEGSGNWPMDEISLEKTKTAFLLQIGESLQNSCGLMCSATENDVDVILSGYAFRLKILHERGLSLVAKKTGSGHVKRVLSADKELFIRGQHSSMINGLRGRYPIYGPVVRLAKRWVSAHLFSTILTEEAIELLVAHLFLKPSPFSAPCSRITGFLRFLRLLSEYDWMFSALIVDINGDLTHTDEKEINENFTSTRKEFEADKRNVNPAMFVATPYDKASEAWTRFSPTYMDLKRLAAYATSSASLLSKLILQIQFDSHKWECLFRTPLNNYDAVVLLHRDRLPYPSNLLFPSDLNQGRLVACGNATKIFDPIVSVKNFKGSIEELKSRLMVDFDPLKCYIADIQNEFPDMFKLWYDVLGGDALGLTWEKTSSKKRGRDLSEDDQKNMIDTLQAVGKVGRGFVRSVHYLKAPRLTS</sequence>
<dbReference type="InterPro" id="IPR035369">
    <property type="entry name" value="Nrap_D4"/>
</dbReference>
<feature type="domain" description="Nrap protein" evidence="6">
    <location>
        <begin position="100"/>
        <end position="232"/>
    </location>
</feature>